<reference evidence="9 10" key="2">
    <citation type="submission" date="2017-07" db="EMBL/GenBank/DDBJ databases">
        <title>Candidatus Dactylopiibacterium carminicum, a nitrogen-fixing symbiont of the cochineal insect Dactylopius coccus and Dactylopius opuntiae (Hemiptera: Coccoidea: Dactylopiidae).</title>
        <authorList>
            <person name="Vera A."/>
        </authorList>
    </citation>
    <scope>NUCLEOTIDE SEQUENCE [LARGE SCALE GENOMIC DNA]</scope>
    <source>
        <strain evidence="9 10">NFDCM</strain>
    </source>
</reference>
<dbReference type="RefSeq" id="WP_095524176.1">
    <property type="nucleotide sequence ID" value="NZ_MDUX01000017.1"/>
</dbReference>
<comment type="pathway">
    <text evidence="1">Lipid metabolism.</text>
</comment>
<keyword evidence="4" id="KW-0443">Lipid metabolism</keyword>
<sequence>MTFLCATLREIRAFCRLIGVFTLIGGGLLTARLLFPCWTPARCWRVKQGWARLLLHVLGVRLRAPATPLPAAALIVSNHTSWLDVFVINAVTPTHFVCKYDVRDWPLIGALVSLTGTLYIARGSRAAAARSAGAIAARLGGGDRVAVFPEGTTTHGERLLPFRPALFQAAVDAGVPVQPMALRYEDAQGRPSLAPAYDGEISFWQCLCAIARASGLQARLTFLEPLAPNADRRILAQQAETQIAAELGLVRPLEEYVDRELQDAPEISVLGSRRTEF</sequence>
<evidence type="ECO:0000256" key="1">
    <source>
        <dbReference type="ARBA" id="ARBA00005189"/>
    </source>
</evidence>
<proteinExistence type="predicted"/>
<keyword evidence="6" id="KW-0812">Transmembrane</keyword>
<dbReference type="OrthoDB" id="9806880at2"/>
<keyword evidence="2" id="KW-0444">Lipid biosynthesis</keyword>
<evidence type="ECO:0000256" key="2">
    <source>
        <dbReference type="ARBA" id="ARBA00022516"/>
    </source>
</evidence>
<keyword evidence="6" id="KW-1133">Transmembrane helix</keyword>
<protein>
    <submittedName>
        <fullName evidence="9">1-acyl-sn-glycerol-3-phosphate acyltransferase</fullName>
    </submittedName>
</protein>
<feature type="domain" description="Phospholipid/glycerol acyltransferase" evidence="7">
    <location>
        <begin position="73"/>
        <end position="185"/>
    </location>
</feature>
<accession>A0A272EVV0</accession>
<evidence type="ECO:0000256" key="5">
    <source>
        <dbReference type="ARBA" id="ARBA00023315"/>
    </source>
</evidence>
<evidence type="ECO:0000313" key="9">
    <source>
        <dbReference type="EMBL" id="PAS94241.1"/>
    </source>
</evidence>
<name>A0A272EVV0_9RHOO</name>
<dbReference type="SMART" id="SM00563">
    <property type="entry name" value="PlsC"/>
    <property type="match status" value="1"/>
</dbReference>
<dbReference type="PANTHER" id="PTHR10434">
    <property type="entry name" value="1-ACYL-SN-GLYCEROL-3-PHOSPHATE ACYLTRANSFERASE"/>
    <property type="match status" value="1"/>
</dbReference>
<comment type="caution">
    <text evidence="9">The sequence shown here is derived from an EMBL/GenBank/DDBJ whole genome shotgun (WGS) entry which is preliminary data.</text>
</comment>
<keyword evidence="6" id="KW-0472">Membrane</keyword>
<dbReference type="CDD" id="cd07989">
    <property type="entry name" value="LPLAT_AGPAT-like"/>
    <property type="match status" value="1"/>
</dbReference>
<dbReference type="EMBL" id="MDUX01000017">
    <property type="protein sequence ID" value="KAF7599594.1"/>
    <property type="molecule type" value="Genomic_DNA"/>
</dbReference>
<dbReference type="AlphaFoldDB" id="A0A272EVV0"/>
<evidence type="ECO:0000256" key="6">
    <source>
        <dbReference type="SAM" id="Phobius"/>
    </source>
</evidence>
<dbReference type="Proteomes" id="UP000623509">
    <property type="component" value="Unassembled WGS sequence"/>
</dbReference>
<dbReference type="Pfam" id="PF01553">
    <property type="entry name" value="Acyltransferase"/>
    <property type="match status" value="1"/>
</dbReference>
<dbReference type="PANTHER" id="PTHR10434:SF64">
    <property type="entry name" value="1-ACYL-SN-GLYCEROL-3-PHOSPHATE ACYLTRANSFERASE-RELATED"/>
    <property type="match status" value="1"/>
</dbReference>
<dbReference type="SUPFAM" id="SSF69593">
    <property type="entry name" value="Glycerol-3-phosphate (1)-acyltransferase"/>
    <property type="match status" value="1"/>
</dbReference>
<evidence type="ECO:0000313" key="8">
    <source>
        <dbReference type="EMBL" id="KAF7599594.1"/>
    </source>
</evidence>
<evidence type="ECO:0000256" key="4">
    <source>
        <dbReference type="ARBA" id="ARBA00023098"/>
    </source>
</evidence>
<reference evidence="8 11" key="1">
    <citation type="submission" date="2016-08" db="EMBL/GenBank/DDBJ databases">
        <title>Candidatus Dactylopiibacterium carminicum genome sequence.</title>
        <authorList>
            <person name="Ramirez-Puebla S.T."/>
            <person name="Ormeno-Orrillo E."/>
            <person name="Vera-Ponce De Leon A."/>
            <person name="Luis L."/>
            <person name="Sanchez-Flores A."/>
            <person name="Monica R."/>
            <person name="Martinez-Romero E."/>
        </authorList>
    </citation>
    <scope>NUCLEOTIDE SEQUENCE [LARGE SCALE GENOMIC DNA]</scope>
    <source>
        <strain evidence="8">END1</strain>
    </source>
</reference>
<evidence type="ECO:0000256" key="3">
    <source>
        <dbReference type="ARBA" id="ARBA00022679"/>
    </source>
</evidence>
<dbReference type="GO" id="GO:0003841">
    <property type="term" value="F:1-acylglycerol-3-phosphate O-acyltransferase activity"/>
    <property type="evidence" value="ECO:0007669"/>
    <property type="project" value="TreeGrafter"/>
</dbReference>
<evidence type="ECO:0000313" key="11">
    <source>
        <dbReference type="Proteomes" id="UP000623509"/>
    </source>
</evidence>
<keyword evidence="3 9" id="KW-0808">Transferase</keyword>
<evidence type="ECO:0000313" key="10">
    <source>
        <dbReference type="Proteomes" id="UP000216107"/>
    </source>
</evidence>
<dbReference type="EMBL" id="NMRN01000008">
    <property type="protein sequence ID" value="PAS94241.1"/>
    <property type="molecule type" value="Genomic_DNA"/>
</dbReference>
<dbReference type="GO" id="GO:0006654">
    <property type="term" value="P:phosphatidic acid biosynthetic process"/>
    <property type="evidence" value="ECO:0007669"/>
    <property type="project" value="TreeGrafter"/>
</dbReference>
<keyword evidence="11" id="KW-1185">Reference proteome</keyword>
<keyword evidence="5 9" id="KW-0012">Acyltransferase</keyword>
<organism evidence="9 10">
    <name type="scientific">Candidatus Dactylopiibacterium carminicum</name>
    <dbReference type="NCBI Taxonomy" id="857335"/>
    <lineage>
        <taxon>Bacteria</taxon>
        <taxon>Pseudomonadati</taxon>
        <taxon>Pseudomonadota</taxon>
        <taxon>Betaproteobacteria</taxon>
        <taxon>Rhodocyclales</taxon>
        <taxon>Rhodocyclaceae</taxon>
        <taxon>Candidatus Dactylopiibacterium</taxon>
    </lineage>
</organism>
<gene>
    <name evidence="8" type="ORF">BGI27_06910</name>
    <name evidence="9" type="ORF">CGU29_04275</name>
</gene>
<evidence type="ECO:0000259" key="7">
    <source>
        <dbReference type="SMART" id="SM00563"/>
    </source>
</evidence>
<dbReference type="Proteomes" id="UP000216107">
    <property type="component" value="Unassembled WGS sequence"/>
</dbReference>
<dbReference type="InterPro" id="IPR002123">
    <property type="entry name" value="Plipid/glycerol_acylTrfase"/>
</dbReference>
<feature type="transmembrane region" description="Helical" evidence="6">
    <location>
        <begin position="14"/>
        <end position="35"/>
    </location>
</feature>